<organism evidence="1">
    <name type="scientific">viral metagenome</name>
    <dbReference type="NCBI Taxonomy" id="1070528"/>
    <lineage>
        <taxon>unclassified sequences</taxon>
        <taxon>metagenomes</taxon>
        <taxon>organismal metagenomes</taxon>
    </lineage>
</organism>
<name>A0A6M3KZ35_9ZZZZ</name>
<protein>
    <submittedName>
        <fullName evidence="1">Uncharacterized protein</fullName>
    </submittedName>
</protein>
<reference evidence="1" key="1">
    <citation type="submission" date="2020-03" db="EMBL/GenBank/DDBJ databases">
        <title>The deep terrestrial virosphere.</title>
        <authorList>
            <person name="Holmfeldt K."/>
            <person name="Nilsson E."/>
            <person name="Simone D."/>
            <person name="Lopez-Fernandez M."/>
            <person name="Wu X."/>
            <person name="de Brujin I."/>
            <person name="Lundin D."/>
            <person name="Andersson A."/>
            <person name="Bertilsson S."/>
            <person name="Dopson M."/>
        </authorList>
    </citation>
    <scope>NUCLEOTIDE SEQUENCE</scope>
    <source>
        <strain evidence="1">MM415B02988</strain>
    </source>
</reference>
<accession>A0A6M3KZ35</accession>
<proteinExistence type="predicted"/>
<evidence type="ECO:0000313" key="1">
    <source>
        <dbReference type="EMBL" id="QJA87473.1"/>
    </source>
</evidence>
<dbReference type="EMBL" id="MT142709">
    <property type="protein sequence ID" value="QJA87473.1"/>
    <property type="molecule type" value="Genomic_DNA"/>
</dbReference>
<sequence length="484" mass="50817">MPTAFNPFTGKLQKIALTSSEQTEIRDWLDDVTLASNGATTLPSLTLASGATVTEFSIDGTLAGNSDTAVPTEQAVKTYADGLGGGGDLKADGTVPLTADWDVGNFDITLKDFTMDGNFLLQSVADSTTAVQVNANDGSKVLNVDTTNKRVSIGNAVGSQKFEVCDTGTSVVIRVASDPNQFSSTEYYDQTNGRVIGAFAAKASTGEFRINNFHTAAGGANGYIDFMIDSVSAVKIANNRYTGFWEQTPTAPVHAITTEANRTAIRVGSTHATAANRYAGIEYLDNAGLVKVFTGLRGSTNEFRFNNIASGGYIDLMVGSVSKLLISNAGNIGFNSASSFGTNANGTLAMANGTAPTTDIANQFAMWSADRGGTAGKASPHFRCEDGSIWVFGDFGGNHASPLADLDILGLSRFGDSTTNYTSINSTGDLSFVGSAGFYPVRLAQSAEPAADTGEMIIWRDTDDGKVYIIYNDADSGQVKIELI</sequence>
<dbReference type="AlphaFoldDB" id="A0A6M3KZ35"/>
<gene>
    <name evidence="1" type="ORF">MM415B02988_0004</name>
</gene>